<dbReference type="InterPro" id="IPR038765">
    <property type="entry name" value="Papain-like_cys_pep_sf"/>
</dbReference>
<evidence type="ECO:0000313" key="10">
    <source>
        <dbReference type="Proteomes" id="UP001628156"/>
    </source>
</evidence>
<dbReference type="Proteomes" id="UP001628156">
    <property type="component" value="Unassembled WGS sequence"/>
</dbReference>
<dbReference type="PROSITE" id="PS00972">
    <property type="entry name" value="USP_1"/>
    <property type="match status" value="1"/>
</dbReference>
<dbReference type="PROSITE" id="PS00973">
    <property type="entry name" value="USP_2"/>
    <property type="match status" value="1"/>
</dbReference>
<dbReference type="PROSITE" id="PS50235">
    <property type="entry name" value="USP_3"/>
    <property type="match status" value="1"/>
</dbReference>
<feature type="domain" description="USP" evidence="8">
    <location>
        <begin position="26"/>
        <end position="392"/>
    </location>
</feature>
<evidence type="ECO:0000256" key="2">
    <source>
        <dbReference type="ARBA" id="ARBA00009085"/>
    </source>
</evidence>
<organism evidence="9 10">
    <name type="scientific">Entamoeba nuttalli</name>
    <dbReference type="NCBI Taxonomy" id="412467"/>
    <lineage>
        <taxon>Eukaryota</taxon>
        <taxon>Amoebozoa</taxon>
        <taxon>Evosea</taxon>
        <taxon>Archamoebae</taxon>
        <taxon>Mastigamoebida</taxon>
        <taxon>Entamoebidae</taxon>
        <taxon>Entamoeba</taxon>
    </lineage>
</organism>
<dbReference type="InterPro" id="IPR050185">
    <property type="entry name" value="Ub_carboxyl-term_hydrolase"/>
</dbReference>
<evidence type="ECO:0000256" key="5">
    <source>
        <dbReference type="ARBA" id="ARBA00022801"/>
    </source>
</evidence>
<dbReference type="InterPro" id="IPR028889">
    <property type="entry name" value="USP"/>
</dbReference>
<dbReference type="EMBL" id="BAAFRS010000037">
    <property type="protein sequence ID" value="GAB1219515.1"/>
    <property type="molecule type" value="Genomic_DNA"/>
</dbReference>
<keyword evidence="4 7" id="KW-0833">Ubl conjugation pathway</keyword>
<protein>
    <recommendedName>
        <fullName evidence="7">Ubiquitin carboxyl-terminal hydrolase</fullName>
        <ecNumber evidence="7">3.4.19.12</ecNumber>
    </recommendedName>
</protein>
<evidence type="ECO:0000256" key="3">
    <source>
        <dbReference type="ARBA" id="ARBA00022670"/>
    </source>
</evidence>
<keyword evidence="5 7" id="KW-0378">Hydrolase</keyword>
<evidence type="ECO:0000259" key="8">
    <source>
        <dbReference type="PROSITE" id="PS50235"/>
    </source>
</evidence>
<evidence type="ECO:0000256" key="1">
    <source>
        <dbReference type="ARBA" id="ARBA00000707"/>
    </source>
</evidence>
<dbReference type="PANTHER" id="PTHR21646">
    <property type="entry name" value="UBIQUITIN CARBOXYL-TERMINAL HYDROLASE"/>
    <property type="match status" value="1"/>
</dbReference>
<dbReference type="Pfam" id="PF00443">
    <property type="entry name" value="UCH"/>
    <property type="match status" value="1"/>
</dbReference>
<dbReference type="PANTHER" id="PTHR21646:SF24">
    <property type="entry name" value="UBIQUITIN CARBOXYL-TERMINAL HYDROLASE"/>
    <property type="match status" value="1"/>
</dbReference>
<name>A0ABQ0D9I6_9EUKA</name>
<keyword evidence="10" id="KW-1185">Reference proteome</keyword>
<evidence type="ECO:0000256" key="4">
    <source>
        <dbReference type="ARBA" id="ARBA00022786"/>
    </source>
</evidence>
<dbReference type="Gene3D" id="3.90.70.10">
    <property type="entry name" value="Cysteine proteinases"/>
    <property type="match status" value="1"/>
</dbReference>
<sequence>MSKYVGRLFSPRDDHVKKFFSNYPICGIRNLGNTCFISSVLQSLANTQQIRSYCFHHYNPIKGRAGDKSVYHGSLLNAFINLTNAIWSGNYRFVTSLAIKDIVSETHPQYEGKEQNDAHEFLLIFLEMLENELNTKDINNFSSSISPLLLTPIPCRGTIKTYSHENSPSKIYYSPFEVEMNETESDDSSSDYYFSKNLISDVFKGRIKRVTECSMCHYSSEIFEEFISLSVPVPQWYSNETHPISLESCIELFLHYENIDDWYCEKCNKKRKAKIYSTISDIPKVLIIQLVRIYSKKYPIQQVLFPLNDLVVQTSPNHFDFYDLYSFITHTGSLSKGHYISWNKVSDEWYCCNDENVSQCNPTTSSDTKFQLEELNKKLKCSQAIVGLNQNNEVCAIFKLRNLINGIYLWISNEWSQCDWMDPVTYSNYHNEFMFYHIQSSKQGVSREFFVRECHSLNLK</sequence>
<keyword evidence="6 7" id="KW-0788">Thiol protease</keyword>
<dbReference type="EC" id="3.4.19.12" evidence="7"/>
<comment type="catalytic activity">
    <reaction evidence="1 7">
        <text>Thiol-dependent hydrolysis of ester, thioester, amide, peptide and isopeptide bonds formed by the C-terminal Gly of ubiquitin (a 76-residue protein attached to proteins as an intracellular targeting signal).</text>
        <dbReference type="EC" id="3.4.19.12"/>
    </reaction>
</comment>
<evidence type="ECO:0000256" key="6">
    <source>
        <dbReference type="ARBA" id="ARBA00022807"/>
    </source>
</evidence>
<proteinExistence type="inferred from homology"/>
<comment type="similarity">
    <text evidence="2 7">Belongs to the peptidase C19 family.</text>
</comment>
<keyword evidence="3 7" id="KW-0645">Protease</keyword>
<dbReference type="CDD" id="cd02674">
    <property type="entry name" value="Peptidase_C19R"/>
    <property type="match status" value="1"/>
</dbReference>
<accession>A0ABQ0D9I6</accession>
<reference evidence="9 10" key="1">
    <citation type="journal article" date="2019" name="PLoS Negl. Trop. Dis.">
        <title>Whole genome sequencing of Entamoeba nuttalli reveals mammalian host-related molecular signatures and a novel octapeptide-repeat surface protein.</title>
        <authorList>
            <person name="Tanaka M."/>
            <person name="Makiuchi T."/>
            <person name="Komiyama T."/>
            <person name="Shiina T."/>
            <person name="Osaki K."/>
            <person name="Tachibana H."/>
        </authorList>
    </citation>
    <scope>NUCLEOTIDE SEQUENCE [LARGE SCALE GENOMIC DNA]</scope>
    <source>
        <strain evidence="9 10">P19-061405</strain>
    </source>
</reference>
<comment type="caution">
    <text evidence="9">The sequence shown here is derived from an EMBL/GenBank/DDBJ whole genome shotgun (WGS) entry which is preliminary data.</text>
</comment>
<dbReference type="SUPFAM" id="SSF54001">
    <property type="entry name" value="Cysteine proteinases"/>
    <property type="match status" value="1"/>
</dbReference>
<evidence type="ECO:0000256" key="7">
    <source>
        <dbReference type="RuleBase" id="RU366025"/>
    </source>
</evidence>
<dbReference type="InterPro" id="IPR001394">
    <property type="entry name" value="Peptidase_C19_UCH"/>
</dbReference>
<gene>
    <name evidence="9" type="ORF">ENUP19_0037G0028</name>
</gene>
<evidence type="ECO:0000313" key="9">
    <source>
        <dbReference type="EMBL" id="GAB1219515.1"/>
    </source>
</evidence>
<dbReference type="InterPro" id="IPR018200">
    <property type="entry name" value="USP_CS"/>
</dbReference>